<evidence type="ECO:0000313" key="8">
    <source>
        <dbReference type="EMBL" id="KRX03322.1"/>
    </source>
</evidence>
<evidence type="ECO:0000259" key="7">
    <source>
        <dbReference type="PROSITE" id="PS51309"/>
    </source>
</evidence>
<feature type="domain" description="RRM" evidence="6">
    <location>
        <begin position="98"/>
        <end position="174"/>
    </location>
</feature>
<dbReference type="SMART" id="SM00517">
    <property type="entry name" value="PolyA"/>
    <property type="match status" value="1"/>
</dbReference>
<proteinExistence type="inferred from homology"/>
<dbReference type="SUPFAM" id="SSF63570">
    <property type="entry name" value="PABC (PABP) domain"/>
    <property type="match status" value="1"/>
</dbReference>
<keyword evidence="3 4" id="KW-0694">RNA-binding</keyword>
<dbReference type="Gene3D" id="3.30.70.330">
    <property type="match status" value="4"/>
</dbReference>
<dbReference type="InterPro" id="IPR012677">
    <property type="entry name" value="Nucleotide-bd_a/b_plait_sf"/>
</dbReference>
<comment type="caution">
    <text evidence="8">The sequence shown here is derived from an EMBL/GenBank/DDBJ whole genome shotgun (WGS) entry which is preliminary data.</text>
</comment>
<dbReference type="Proteomes" id="UP000054937">
    <property type="component" value="Unassembled WGS sequence"/>
</dbReference>
<feature type="domain" description="RRM" evidence="6">
    <location>
        <begin position="18"/>
        <end position="90"/>
    </location>
</feature>
<dbReference type="GO" id="GO:0003723">
    <property type="term" value="F:RNA binding"/>
    <property type="evidence" value="ECO:0007669"/>
    <property type="project" value="UniProtKB-UniRule"/>
</dbReference>
<keyword evidence="2" id="KW-0677">Repeat</keyword>
<sequence length="556" mass="64933">MEQQNQEQQQTTVQSQRNQIYISNYEDSVTAKTIEQYFEKFGKIVEKKIIQGKCSFITYEKQEDAQKAIDQANGMSFQTDKKIRVEFSSNPKQSPSEANLFVQSLNPKTNYQGLKDYFIQFGQVISTKISYNSFEQSNCYGYVQFEKAEDAQKVLQIKEHKIDGQNVIVKQFKEKNQREQSENHTVCLNLKKQTKFINENEANQREDAIKKIFGEYGKVESVTISQHNLAYIKYDNEESVKKAIECLNGKDIFNFNTTAQVYNPNQANQKNSENQLIASQICNQVTEKDILDAFKEFNITDVQLTFKQIKNNQQAILSFENKSDATNALCKANKIPQVKALFEKKTPLLNIFLDSSSLKDFKQTVGQKKQLQVPKENFIPVNLNLNQQQVFNKPLIIGQQHQFYPQKQRYYNRHGNNQYHHNNHHNNNYHNRNQPHHQPKAYNRNKHHGNQYQNDEKENYIHQLENKIRIEPQPGQDVNYFKNEVWRELGSKVYPKVQARIGGGDVNKDKFSKITGMIVDLETHDIRNIVTALYDEKLLNSQIDEALEVYQQSLQK</sequence>
<dbReference type="AlphaFoldDB" id="A0A0V0QMD1"/>
<evidence type="ECO:0000256" key="5">
    <source>
        <dbReference type="SAM" id="MobiDB-lite"/>
    </source>
</evidence>
<reference evidence="8 9" key="1">
    <citation type="journal article" date="2015" name="Sci. Rep.">
        <title>Genome of the facultative scuticociliatosis pathogen Pseudocohnilembus persalinus provides insight into its virulence through horizontal gene transfer.</title>
        <authorList>
            <person name="Xiong J."/>
            <person name="Wang G."/>
            <person name="Cheng J."/>
            <person name="Tian M."/>
            <person name="Pan X."/>
            <person name="Warren A."/>
            <person name="Jiang C."/>
            <person name="Yuan D."/>
            <person name="Miao W."/>
        </authorList>
    </citation>
    <scope>NUCLEOTIDE SEQUENCE [LARGE SCALE GENOMIC DNA]</scope>
    <source>
        <strain evidence="8">36N120E</strain>
    </source>
</reference>
<feature type="compositionally biased region" description="Low complexity" evidence="5">
    <location>
        <begin position="414"/>
        <end position="432"/>
    </location>
</feature>
<dbReference type="InterPro" id="IPR035979">
    <property type="entry name" value="RBD_domain_sf"/>
</dbReference>
<dbReference type="InterPro" id="IPR036053">
    <property type="entry name" value="PABP-dom"/>
</dbReference>
<gene>
    <name evidence="8" type="ORF">PPERSA_05680</name>
</gene>
<organism evidence="8 9">
    <name type="scientific">Pseudocohnilembus persalinus</name>
    <name type="common">Ciliate</name>
    <dbReference type="NCBI Taxonomy" id="266149"/>
    <lineage>
        <taxon>Eukaryota</taxon>
        <taxon>Sar</taxon>
        <taxon>Alveolata</taxon>
        <taxon>Ciliophora</taxon>
        <taxon>Intramacronucleata</taxon>
        <taxon>Oligohymenophorea</taxon>
        <taxon>Scuticociliatia</taxon>
        <taxon>Philasterida</taxon>
        <taxon>Pseudocohnilembidae</taxon>
        <taxon>Pseudocohnilembus</taxon>
    </lineage>
</organism>
<name>A0A0V0QMD1_PSEPJ</name>
<accession>A0A0V0QMD1</accession>
<dbReference type="PANTHER" id="PTHR24012">
    <property type="entry name" value="RNA BINDING PROTEIN"/>
    <property type="match status" value="1"/>
</dbReference>
<evidence type="ECO:0000256" key="3">
    <source>
        <dbReference type="ARBA" id="ARBA00022884"/>
    </source>
</evidence>
<feature type="domain" description="RRM" evidence="6">
    <location>
        <begin position="193"/>
        <end position="266"/>
    </location>
</feature>
<dbReference type="InParanoid" id="A0A0V0QMD1"/>
<feature type="region of interest" description="Disordered" evidence="5">
    <location>
        <begin position="414"/>
        <end position="440"/>
    </location>
</feature>
<dbReference type="Pfam" id="PF00076">
    <property type="entry name" value="RRM_1"/>
    <property type="match status" value="4"/>
</dbReference>
<dbReference type="InterPro" id="IPR002004">
    <property type="entry name" value="PABP_HYD_C"/>
</dbReference>
<dbReference type="Gene3D" id="1.10.1900.10">
    <property type="entry name" value="c-terminal domain of poly(a) binding protein"/>
    <property type="match status" value="1"/>
</dbReference>
<dbReference type="SMART" id="SM00360">
    <property type="entry name" value="RRM"/>
    <property type="match status" value="4"/>
</dbReference>
<feature type="domain" description="PABC" evidence="7">
    <location>
        <begin position="469"/>
        <end position="555"/>
    </location>
</feature>
<evidence type="ECO:0000256" key="4">
    <source>
        <dbReference type="PROSITE-ProRule" id="PRU00176"/>
    </source>
</evidence>
<evidence type="ECO:0000256" key="1">
    <source>
        <dbReference type="ARBA" id="ARBA00008557"/>
    </source>
</evidence>
<dbReference type="SUPFAM" id="SSF54928">
    <property type="entry name" value="RNA-binding domain, RBD"/>
    <property type="match status" value="3"/>
</dbReference>
<dbReference type="OrthoDB" id="302716at2759"/>
<evidence type="ECO:0000259" key="6">
    <source>
        <dbReference type="PROSITE" id="PS50102"/>
    </source>
</evidence>
<dbReference type="PROSITE" id="PS51309">
    <property type="entry name" value="PABC"/>
    <property type="match status" value="1"/>
</dbReference>
<evidence type="ECO:0000256" key="2">
    <source>
        <dbReference type="ARBA" id="ARBA00022737"/>
    </source>
</evidence>
<evidence type="ECO:0000313" key="9">
    <source>
        <dbReference type="Proteomes" id="UP000054937"/>
    </source>
</evidence>
<dbReference type="InterPro" id="IPR000504">
    <property type="entry name" value="RRM_dom"/>
</dbReference>
<dbReference type="PROSITE" id="PS50102">
    <property type="entry name" value="RRM"/>
    <property type="match status" value="3"/>
</dbReference>
<dbReference type="CDD" id="cd00590">
    <property type="entry name" value="RRM_SF"/>
    <property type="match status" value="3"/>
</dbReference>
<keyword evidence="9" id="KW-1185">Reference proteome</keyword>
<protein>
    <submittedName>
        <fullName evidence="8">Polyadenylate-binding protein/Hyperplastic disc protein</fullName>
    </submittedName>
</protein>
<dbReference type="EMBL" id="LDAU01000135">
    <property type="protein sequence ID" value="KRX03322.1"/>
    <property type="molecule type" value="Genomic_DNA"/>
</dbReference>
<comment type="similarity">
    <text evidence="1">Belongs to the polyadenylate-binding protein type-1 family.</text>
</comment>
<dbReference type="Pfam" id="PF00658">
    <property type="entry name" value="MLLE"/>
    <property type="match status" value="1"/>
</dbReference>
<dbReference type="OMA" id="MIRITYS"/>